<reference evidence="5 6" key="1">
    <citation type="submission" date="2021-05" db="EMBL/GenBank/DDBJ databases">
        <title>A novel Methanospirillum isolate from a pyrite-forming mixed culture.</title>
        <authorList>
            <person name="Bunk B."/>
            <person name="Sproer C."/>
            <person name="Spring S."/>
            <person name="Pester M."/>
        </authorList>
    </citation>
    <scope>NUCLEOTIDE SEQUENCE [LARGE SCALE GENOMIC DNA]</scope>
    <source>
        <strain evidence="5 6">J.3.6.1-F.2.7.3</strain>
    </source>
</reference>
<feature type="domain" description="GH26" evidence="4">
    <location>
        <begin position="14"/>
        <end position="320"/>
    </location>
</feature>
<evidence type="ECO:0000313" key="6">
    <source>
        <dbReference type="Proteomes" id="UP000680656"/>
    </source>
</evidence>
<name>A0A8E7AXB7_9EURY</name>
<dbReference type="InterPro" id="IPR000805">
    <property type="entry name" value="Glyco_hydro_26"/>
</dbReference>
<dbReference type="GO" id="GO:0016985">
    <property type="term" value="F:mannan endo-1,4-beta-mannosidase activity"/>
    <property type="evidence" value="ECO:0007669"/>
    <property type="project" value="InterPro"/>
</dbReference>
<protein>
    <recommendedName>
        <fullName evidence="4">GH26 domain-containing protein</fullName>
    </recommendedName>
</protein>
<dbReference type="InterPro" id="IPR022790">
    <property type="entry name" value="GH26_dom"/>
</dbReference>
<keyword evidence="2" id="KW-0378">Hydrolase</keyword>
<dbReference type="GO" id="GO:0006080">
    <property type="term" value="P:substituted mannan metabolic process"/>
    <property type="evidence" value="ECO:0007669"/>
    <property type="project" value="InterPro"/>
</dbReference>
<gene>
    <name evidence="5" type="ORF">KHC33_00710</name>
</gene>
<dbReference type="KEGG" id="mrtj:KHC33_00710"/>
<evidence type="ECO:0000256" key="2">
    <source>
        <dbReference type="ARBA" id="ARBA00022801"/>
    </source>
</evidence>
<dbReference type="Pfam" id="PF02156">
    <property type="entry name" value="Glyco_hydro_26"/>
    <property type="match status" value="1"/>
</dbReference>
<dbReference type="EMBL" id="CP075546">
    <property type="protein sequence ID" value="QVV89090.1"/>
    <property type="molecule type" value="Genomic_DNA"/>
</dbReference>
<dbReference type="AlphaFoldDB" id="A0A8E7AXB7"/>
<dbReference type="PROSITE" id="PS51764">
    <property type="entry name" value="GH26"/>
    <property type="match status" value="1"/>
</dbReference>
<sequence>MFLLLLLLIQIIVGNGNAINLSFPENGTLWNGAFTPVRYHNNEMEISNESIQSYIYHSGKPLNIIAFSHEWSINRSFPIEQITTIHAFGAIPYVRLMLRTDNKQYRPEPLFTLKRIRDGFYDTEIRKFAKEAKELPYPLLIEYGTEMNGWWFSWNGYWTGKEKGTLLFQSVYRHIITLMKEEGADNLIWVFHINWHSNPEEEWNNPKMYYPGDELIDIIGISAYGALTPDDKNSLPFWVMMNEGYQTARNISQSKPVLLSEFGTDIRNPYTPADVWIEEAFSTLIEQNQWSHVIGFVWWNANWPNDLNPENNTTMRIEDDISIQNIFRKYLSSDVVADN</sequence>
<dbReference type="SUPFAM" id="SSF51445">
    <property type="entry name" value="(Trans)glycosidases"/>
    <property type="match status" value="1"/>
</dbReference>
<comment type="similarity">
    <text evidence="1">Belongs to the glycosyl hydrolase 26 family.</text>
</comment>
<evidence type="ECO:0000256" key="1">
    <source>
        <dbReference type="ARBA" id="ARBA00007754"/>
    </source>
</evidence>
<evidence type="ECO:0000256" key="3">
    <source>
        <dbReference type="ARBA" id="ARBA00023295"/>
    </source>
</evidence>
<keyword evidence="6" id="KW-1185">Reference proteome</keyword>
<dbReference type="RefSeq" id="WP_214419892.1">
    <property type="nucleotide sequence ID" value="NZ_CP075546.1"/>
</dbReference>
<accession>A0A8E7AXB7</accession>
<dbReference type="PANTHER" id="PTHR40079">
    <property type="entry name" value="MANNAN ENDO-1,4-BETA-MANNOSIDASE E-RELATED"/>
    <property type="match status" value="1"/>
</dbReference>
<organism evidence="5 6">
    <name type="scientific">Methanospirillum purgamenti</name>
    <dbReference type="NCBI Taxonomy" id="2834276"/>
    <lineage>
        <taxon>Archaea</taxon>
        <taxon>Methanobacteriati</taxon>
        <taxon>Methanobacteriota</taxon>
        <taxon>Stenosarchaea group</taxon>
        <taxon>Methanomicrobia</taxon>
        <taxon>Methanomicrobiales</taxon>
        <taxon>Methanospirillaceae</taxon>
        <taxon>Methanospirillum</taxon>
    </lineage>
</organism>
<evidence type="ECO:0000313" key="5">
    <source>
        <dbReference type="EMBL" id="QVV89090.1"/>
    </source>
</evidence>
<proteinExistence type="inferred from homology"/>
<keyword evidence="3" id="KW-0326">Glycosidase</keyword>
<dbReference type="Proteomes" id="UP000680656">
    <property type="component" value="Chromosome"/>
</dbReference>
<dbReference type="GeneID" id="65095660"/>
<dbReference type="Gene3D" id="3.20.20.80">
    <property type="entry name" value="Glycosidases"/>
    <property type="match status" value="1"/>
</dbReference>
<dbReference type="InterPro" id="IPR017853">
    <property type="entry name" value="GH"/>
</dbReference>
<evidence type="ECO:0000259" key="4">
    <source>
        <dbReference type="PROSITE" id="PS51764"/>
    </source>
</evidence>
<dbReference type="PANTHER" id="PTHR40079:SF4">
    <property type="entry name" value="GH26 DOMAIN-CONTAINING PROTEIN-RELATED"/>
    <property type="match status" value="1"/>
</dbReference>